<dbReference type="OMA" id="FAYCERV"/>
<evidence type="ECO:0000256" key="5">
    <source>
        <dbReference type="ARBA" id="ARBA00023163"/>
    </source>
</evidence>
<dbReference type="EMBL" id="AYRZ02000011">
    <property type="protein sequence ID" value="PHT68007.1"/>
    <property type="molecule type" value="Genomic_DNA"/>
</dbReference>
<accession>A0A2G2YE30</accession>
<keyword evidence="3" id="KW-0677">Repeat</keyword>
<protein>
    <submittedName>
        <fullName evidence="10">Paired amphipathic helix protein Sin3-like 4</fullName>
    </submittedName>
</protein>
<dbReference type="InterPro" id="IPR031693">
    <property type="entry name" value="Sin3_C"/>
</dbReference>
<keyword evidence="6 7" id="KW-0539">Nucleus</keyword>
<feature type="domain" description="Histone deacetylase interacting" evidence="9">
    <location>
        <begin position="429"/>
        <end position="529"/>
    </location>
</feature>
<evidence type="ECO:0000256" key="6">
    <source>
        <dbReference type="ARBA" id="ARBA00023242"/>
    </source>
</evidence>
<dbReference type="STRING" id="4072.A0A2G2YE30"/>
<dbReference type="GO" id="GO:0000785">
    <property type="term" value="C:chromatin"/>
    <property type="evidence" value="ECO:0000318"/>
    <property type="project" value="GO_Central"/>
</dbReference>
<dbReference type="InterPro" id="IPR036600">
    <property type="entry name" value="PAH_sf"/>
</dbReference>
<dbReference type="FunFam" id="1.20.1160.11:FF:000002">
    <property type="entry name" value="Paired amphipathic helix protein SIN3"/>
    <property type="match status" value="1"/>
</dbReference>
<reference evidence="10 11" key="2">
    <citation type="journal article" date="2017" name="Genome Biol.">
        <title>New reference genome sequences of hot pepper reveal the massive evolution of plant disease-resistance genes by retroduplication.</title>
        <authorList>
            <person name="Kim S."/>
            <person name="Park J."/>
            <person name="Yeom S.I."/>
            <person name="Kim Y.M."/>
            <person name="Seo E."/>
            <person name="Kim K.T."/>
            <person name="Kim M.S."/>
            <person name="Lee J.M."/>
            <person name="Cheong K."/>
            <person name="Shin H.S."/>
            <person name="Kim S.B."/>
            <person name="Han K."/>
            <person name="Lee J."/>
            <person name="Park M."/>
            <person name="Lee H.A."/>
            <person name="Lee H.Y."/>
            <person name="Lee Y."/>
            <person name="Oh S."/>
            <person name="Lee J.H."/>
            <person name="Choi E."/>
            <person name="Choi E."/>
            <person name="Lee S.E."/>
            <person name="Jeon J."/>
            <person name="Kim H."/>
            <person name="Choi G."/>
            <person name="Song H."/>
            <person name="Lee J."/>
            <person name="Lee S.C."/>
            <person name="Kwon J.K."/>
            <person name="Lee H.Y."/>
            <person name="Koo N."/>
            <person name="Hong Y."/>
            <person name="Kim R.W."/>
            <person name="Kang W.H."/>
            <person name="Huh J.H."/>
            <person name="Kang B.C."/>
            <person name="Yang T.J."/>
            <person name="Lee Y.H."/>
            <person name="Bennetzen J.L."/>
            <person name="Choi D."/>
        </authorList>
    </citation>
    <scope>NUCLEOTIDE SEQUENCE [LARGE SCALE GENOMIC DNA]</scope>
    <source>
        <strain evidence="11">cv. CM334</strain>
    </source>
</reference>
<reference evidence="10 11" key="1">
    <citation type="journal article" date="2014" name="Nat. Genet.">
        <title>Genome sequence of the hot pepper provides insights into the evolution of pungency in Capsicum species.</title>
        <authorList>
            <person name="Kim S."/>
            <person name="Park M."/>
            <person name="Yeom S.I."/>
            <person name="Kim Y.M."/>
            <person name="Lee J.M."/>
            <person name="Lee H.A."/>
            <person name="Seo E."/>
            <person name="Choi J."/>
            <person name="Cheong K."/>
            <person name="Kim K.T."/>
            <person name="Jung K."/>
            <person name="Lee G.W."/>
            <person name="Oh S.K."/>
            <person name="Bae C."/>
            <person name="Kim S.B."/>
            <person name="Lee H.Y."/>
            <person name="Kim S.Y."/>
            <person name="Kim M.S."/>
            <person name="Kang B.C."/>
            <person name="Jo Y.D."/>
            <person name="Yang H.B."/>
            <person name="Jeong H.J."/>
            <person name="Kang W.H."/>
            <person name="Kwon J.K."/>
            <person name="Shin C."/>
            <person name="Lim J.Y."/>
            <person name="Park J.H."/>
            <person name="Huh J.H."/>
            <person name="Kim J.S."/>
            <person name="Kim B.D."/>
            <person name="Cohen O."/>
            <person name="Paran I."/>
            <person name="Suh M.C."/>
            <person name="Lee S.B."/>
            <person name="Kim Y.K."/>
            <person name="Shin Y."/>
            <person name="Noh S.J."/>
            <person name="Park J."/>
            <person name="Seo Y.S."/>
            <person name="Kwon S.Y."/>
            <person name="Kim H.A."/>
            <person name="Park J.M."/>
            <person name="Kim H.J."/>
            <person name="Choi S.B."/>
            <person name="Bosland P.W."/>
            <person name="Reeves G."/>
            <person name="Jo S.H."/>
            <person name="Lee B.W."/>
            <person name="Cho H.T."/>
            <person name="Choi H.S."/>
            <person name="Lee M.S."/>
            <person name="Yu Y."/>
            <person name="Do Choi Y."/>
            <person name="Park B.S."/>
            <person name="van Deynze A."/>
            <person name="Ashrafi H."/>
            <person name="Hill T."/>
            <person name="Kim W.T."/>
            <person name="Pai H.S."/>
            <person name="Ahn H.K."/>
            <person name="Yeam I."/>
            <person name="Giovannoni J.J."/>
            <person name="Rose J.K."/>
            <person name="Sorensen I."/>
            <person name="Lee S.J."/>
            <person name="Kim R.W."/>
            <person name="Choi I.Y."/>
            <person name="Choi B.S."/>
            <person name="Lim J.S."/>
            <person name="Lee Y.H."/>
            <person name="Choi D."/>
        </authorList>
    </citation>
    <scope>NUCLEOTIDE SEQUENCE [LARGE SCALE GENOMIC DNA]</scope>
    <source>
        <strain evidence="11">cv. CM334</strain>
    </source>
</reference>
<dbReference type="Pfam" id="PF08295">
    <property type="entry name" value="Sin3_corepress"/>
    <property type="match status" value="1"/>
</dbReference>
<dbReference type="InterPro" id="IPR039774">
    <property type="entry name" value="Sin3-like"/>
</dbReference>
<evidence type="ECO:0000256" key="2">
    <source>
        <dbReference type="ARBA" id="ARBA00022491"/>
    </source>
</evidence>
<evidence type="ECO:0000313" key="10">
    <source>
        <dbReference type="EMBL" id="PHT68007.1"/>
    </source>
</evidence>
<dbReference type="PANTHER" id="PTHR12346">
    <property type="entry name" value="SIN3B-RELATED"/>
    <property type="match status" value="1"/>
</dbReference>
<keyword evidence="11" id="KW-1185">Reference proteome</keyword>
<dbReference type="Gene3D" id="1.20.1160.11">
    <property type="entry name" value="Paired amphipathic helix"/>
    <property type="match status" value="3"/>
</dbReference>
<dbReference type="Gramene" id="PHT68007">
    <property type="protein sequence ID" value="PHT68007"/>
    <property type="gene ID" value="T459_27494"/>
</dbReference>
<dbReference type="GO" id="GO:0003714">
    <property type="term" value="F:transcription corepressor activity"/>
    <property type="evidence" value="ECO:0000318"/>
    <property type="project" value="GO_Central"/>
</dbReference>
<evidence type="ECO:0000313" key="11">
    <source>
        <dbReference type="Proteomes" id="UP000222542"/>
    </source>
</evidence>
<evidence type="ECO:0000256" key="3">
    <source>
        <dbReference type="ARBA" id="ARBA00022737"/>
    </source>
</evidence>
<feature type="region of interest" description="Disordered" evidence="8">
    <location>
        <begin position="728"/>
        <end position="762"/>
    </location>
</feature>
<proteinExistence type="predicted"/>
<organism evidence="10 11">
    <name type="scientific">Capsicum annuum</name>
    <name type="common">Capsicum pepper</name>
    <dbReference type="NCBI Taxonomy" id="4072"/>
    <lineage>
        <taxon>Eukaryota</taxon>
        <taxon>Viridiplantae</taxon>
        <taxon>Streptophyta</taxon>
        <taxon>Embryophyta</taxon>
        <taxon>Tracheophyta</taxon>
        <taxon>Spermatophyta</taxon>
        <taxon>Magnoliopsida</taxon>
        <taxon>eudicotyledons</taxon>
        <taxon>Gunneridae</taxon>
        <taxon>Pentapetalae</taxon>
        <taxon>asterids</taxon>
        <taxon>lamiids</taxon>
        <taxon>Solanales</taxon>
        <taxon>Solanaceae</taxon>
        <taxon>Solanoideae</taxon>
        <taxon>Capsiceae</taxon>
        <taxon>Capsicum</taxon>
    </lineage>
</organism>
<dbReference type="GO" id="GO:0000118">
    <property type="term" value="C:histone deacetylase complex"/>
    <property type="evidence" value="ECO:0000318"/>
    <property type="project" value="GO_Central"/>
</dbReference>
<evidence type="ECO:0000256" key="8">
    <source>
        <dbReference type="SAM" id="MobiDB-lite"/>
    </source>
</evidence>
<dbReference type="GO" id="GO:0000122">
    <property type="term" value="P:negative regulation of transcription by RNA polymerase II"/>
    <property type="evidence" value="ECO:0000318"/>
    <property type="project" value="GO_Central"/>
</dbReference>
<dbReference type="Proteomes" id="UP000222542">
    <property type="component" value="Unassembled WGS sequence"/>
</dbReference>
<dbReference type="PROSITE" id="PS51477">
    <property type="entry name" value="PAH"/>
    <property type="match status" value="3"/>
</dbReference>
<dbReference type="FunFam" id="1.20.1160.11:FF:000001">
    <property type="entry name" value="Paired amphipathic helix protein Sin3"/>
    <property type="match status" value="1"/>
</dbReference>
<feature type="compositionally biased region" description="Polar residues" evidence="8">
    <location>
        <begin position="984"/>
        <end position="1008"/>
    </location>
</feature>
<feature type="region of interest" description="Disordered" evidence="8">
    <location>
        <begin position="917"/>
        <end position="1047"/>
    </location>
</feature>
<feature type="compositionally biased region" description="Polar residues" evidence="8">
    <location>
        <begin position="740"/>
        <end position="753"/>
    </location>
</feature>
<dbReference type="Pfam" id="PF02671">
    <property type="entry name" value="PAH"/>
    <property type="match status" value="3"/>
</dbReference>
<sequence>MMGGSSANKLTTNDALSYLKAVKEIFQDRRDKYDEFLEVMKDFKAQRIDTSGVIARVKELFKGHRTLILGFNTFLPKGYEITNPEDEPPVKKPVEFEEAISFVNKIKTRFQGDDFVYKSFLDILNMYRKENKAIAEVYNEVSFLFRGHADLLEEFTHFLPDAMAAARARNAQAHRAPVLRYDEKSSSMTAARHMHAEKKATSVGVREIAIDRPDQEYEETTLRTERERRERQYEDRELDRKSVHRDAAVDQFEHSKFAYWYNFLVPTFRSMQDHGFAYCERVKERLQDMGDRKQFFKCLHIYSRNVVTSTQLQSLVSSLLQKHPDLMDGFDEFISQCERTEGYLAAILSKTHSLWSDEQIPKSEKVEDRDKDRDCEWEDRNRLRETRERDRHDRAVAYGSRDVQGQRMSLYHNKDKYAAKPIHELDLSNCDSCSPSYRLLPKNYPIPIASQKTEIGAEVLNDHWVSVTSGSEDYSFKHMRKNQYEESLFRCEDDRFELDMLLESVNATTRRVEELLNKINDNTISSDSHIRIEEHFTGLNLRCIERLYGDHGLDVMDVLRKNAPLALPVILTRLKQKQEEWARCRSDFNKVWAEIYAKNYHKSLDHRSFYFKQQDTKSLSTKALLAEIKEISEIKCKEDDVLLSVAAGNGLPIIAHLEFEYPDSDIHEDLYQIIKYSCREVCTREQLDKVMKIWTTFLEPIFGVPRQPQDEVDGGDVVKDKNLNAKDKTAIEGERVGSPASGSGMNCRQGSSRNGDEEHPPEHLISSRVQIADGENGFKDDSSPHANGVTLKIVTSKNVLQHGKAAANLNMADGASGLSREAFCADQLVLSNSATVGENHGRVCRENASGSRAAYSAFLFHFVFSIPFHGINSSTIKREPEIVLSNDSKDGGLMDPKAEGIKVEKCLEESVGKCRLEREEGELTPNGDFEDNFTPLNEGGQNESHSLKGSSSSKLYQGGRGEEEIRGRVGGCANDADDEGEASAQGTSEDSENASENCDVSGSESANGEGSHEEREEDGDNDVNDNKAESEGEVEGTVDVHDAEGDGAVMPFSERLLHTSRPLTKHVPSIFHDREKESRIFFGNDSFYVLFRLHQTLYERLQKAKLHSSSSEHRWRASNAINSTESYSRFRSALYNLLDGSSDNAKFEDDCRAIIGAQSYLLFTLDKLIYKIVKQASACLQTIATDELESKLLQLYAYEISRNSSTFSDVVYHENVRALVHDETMYRIACSSKPTRLTIQLMDYVYDKPEVSAVSMDPNFAAYLSNELLSVNPQKENPGVFLTRNKRKYGVRDETFTSEAMEGLKIFNGLECKIACSSSKVSYVLDTEDSLIRSRKRRRILKEKFLSNGHSKCLNRNEAEVSGVHLFLHSTEIEGILTELDDLRAHNVPLLLEEQRVDAIRARSFSWFKGEDNLLDFLGSGGGVKMVVVLMVQGPFGGGVIMESNVRVSTVILESIDFVSSPYIEGRSVEETGVGVSLSKLVNYGLNSPEFLFLLKDVTIFSSEPYFKEDVTKTFLVSSGYIVLENRESFSKGRGVGEALSNYIMKVRMGAPHGLQPKILTTVVMFSKKVKFKRAMIRVDSREVGDSGLRESLIQGLLARHLSSLSRIRLDLFLYLLLDQVYLPPLKLRSIRLHLFMQSQKALDLEVLLGLPSNFSEDFSTSLKSPAMIQGHEGLSLIELAKSWRLSQRIFLLSREVLV</sequence>
<dbReference type="InterPro" id="IPR013194">
    <property type="entry name" value="HDAC_interact_dom"/>
</dbReference>
<dbReference type="FunFam" id="1.20.1160.11:FF:000003">
    <property type="entry name" value="Paired amphipathic helix SIN3-like protein"/>
    <property type="match status" value="1"/>
</dbReference>
<comment type="caution">
    <text evidence="10">The sequence shown here is derived from an EMBL/GenBank/DDBJ whole genome shotgun (WGS) entry which is preliminary data.</text>
</comment>
<keyword evidence="5" id="KW-0804">Transcription</keyword>
<evidence type="ECO:0000259" key="9">
    <source>
        <dbReference type="SMART" id="SM00761"/>
    </source>
</evidence>
<evidence type="ECO:0000256" key="7">
    <source>
        <dbReference type="PROSITE-ProRule" id="PRU00810"/>
    </source>
</evidence>
<dbReference type="InterPro" id="IPR003822">
    <property type="entry name" value="PAH"/>
</dbReference>
<evidence type="ECO:0000256" key="1">
    <source>
        <dbReference type="ARBA" id="ARBA00004123"/>
    </source>
</evidence>
<gene>
    <name evidence="10" type="ORF">T459_27494</name>
</gene>
<evidence type="ECO:0000256" key="4">
    <source>
        <dbReference type="ARBA" id="ARBA00023015"/>
    </source>
</evidence>
<name>A0A2G2YE30_CAPAN</name>
<keyword evidence="4" id="KW-0805">Transcription regulation</keyword>
<dbReference type="SUPFAM" id="SSF47762">
    <property type="entry name" value="PAH2 domain"/>
    <property type="match status" value="3"/>
</dbReference>
<dbReference type="SMART" id="SM00761">
    <property type="entry name" value="HDAC_interact"/>
    <property type="match status" value="1"/>
</dbReference>
<dbReference type="PANTHER" id="PTHR12346:SF0">
    <property type="entry name" value="SIN3A, ISOFORM G"/>
    <property type="match status" value="1"/>
</dbReference>
<dbReference type="Pfam" id="PF16879">
    <property type="entry name" value="Sin3a_C"/>
    <property type="match status" value="1"/>
</dbReference>
<keyword evidence="2" id="KW-0678">Repressor</keyword>
<comment type="subcellular location">
    <subcellularLocation>
        <location evidence="1 7">Nucleus</location>
    </subcellularLocation>
</comment>